<evidence type="ECO:0000256" key="3">
    <source>
        <dbReference type="ARBA" id="ARBA00022705"/>
    </source>
</evidence>
<sequence length="427" mass="49142">MSIICRENLIEKLEKYFPVPIAQSEVQYPPVLFVYGNQSTGKTLVLKKFLKTSQIKETFINCQEYNSVRGLLEAIINRSQWLITENEDYVKIDSIHSFMDRLLDINEDDGSFVIVLDNAENLRNIDVNLMRTFFNLQQITGLNISVVMISQLPFEKFHSKSGDLRPNILHFPSYTKDEIVQILISDFSKSMKYLKKFEKVDQRSYEDYIQIILSVFYKACKDLTELKFVCMKHWDVYWQPVIDGTIDQSDSQKLWRNISKSLKNGLSTLYLRTLEESSNASSKIKVVDLPYYTKGLLVAAFLASYNPLKNDKRLFVKHHGKQTKRLQTINKNAVNFDKATLTLGPKTFTVDRLLAIFCAILDEKVGITTNLISQISTLVNLRYLSYVSGENNVIDGVGRLQCNITQDKASQLSYNIGIDIKKYISSF</sequence>
<dbReference type="OMA" id="QLRRWHG"/>
<accession>A0A336LXS6</accession>
<dbReference type="GO" id="GO:0003688">
    <property type="term" value="F:DNA replication origin binding"/>
    <property type="evidence" value="ECO:0007669"/>
    <property type="project" value="TreeGrafter"/>
</dbReference>
<dbReference type="InterPro" id="IPR041664">
    <property type="entry name" value="AAA_16"/>
</dbReference>
<dbReference type="GO" id="GO:0006270">
    <property type="term" value="P:DNA replication initiation"/>
    <property type="evidence" value="ECO:0007669"/>
    <property type="project" value="TreeGrafter"/>
</dbReference>
<evidence type="ECO:0000256" key="1">
    <source>
        <dbReference type="ARBA" id="ARBA00004123"/>
    </source>
</evidence>
<dbReference type="EMBL" id="UFQT01000196">
    <property type="protein sequence ID" value="SSX21509.1"/>
    <property type="molecule type" value="Genomic_DNA"/>
</dbReference>
<keyword evidence="4" id="KW-0547">Nucleotide-binding</keyword>
<dbReference type="EMBL" id="UFQS01000196">
    <property type="protein sequence ID" value="SSX01129.1"/>
    <property type="molecule type" value="Genomic_DNA"/>
</dbReference>
<protein>
    <submittedName>
        <fullName evidence="11">CSON004745 protein</fullName>
    </submittedName>
</protein>
<feature type="domain" description="ORC5 lid" evidence="9">
    <location>
        <begin position="205"/>
        <end position="260"/>
    </location>
</feature>
<dbReference type="InterPro" id="IPR020796">
    <property type="entry name" value="ORC5"/>
</dbReference>
<evidence type="ECO:0000313" key="10">
    <source>
        <dbReference type="EMBL" id="SSX01129.1"/>
    </source>
</evidence>
<keyword evidence="6" id="KW-0539">Nucleus</keyword>
<evidence type="ECO:0000259" key="7">
    <source>
        <dbReference type="Pfam" id="PF13191"/>
    </source>
</evidence>
<dbReference type="InterPro" id="IPR048866">
    <property type="entry name" value="ORC5_lid"/>
</dbReference>
<evidence type="ECO:0000256" key="5">
    <source>
        <dbReference type="ARBA" id="ARBA00022840"/>
    </source>
</evidence>
<evidence type="ECO:0000256" key="2">
    <source>
        <dbReference type="ARBA" id="ARBA00006269"/>
    </source>
</evidence>
<dbReference type="Pfam" id="PF21639">
    <property type="entry name" value="ORC5_lid"/>
    <property type="match status" value="1"/>
</dbReference>
<reference evidence="10" key="1">
    <citation type="submission" date="2018-04" db="EMBL/GenBank/DDBJ databases">
        <authorList>
            <person name="Go L.Y."/>
            <person name="Mitchell J.A."/>
        </authorList>
    </citation>
    <scope>NUCLEOTIDE SEQUENCE</scope>
    <source>
        <tissue evidence="10">Whole organism</tissue>
    </source>
</reference>
<dbReference type="InterPro" id="IPR047088">
    <property type="entry name" value="ORC5_C"/>
</dbReference>
<feature type="domain" description="Orc1-like AAA ATPase" evidence="7">
    <location>
        <begin position="4"/>
        <end position="147"/>
    </location>
</feature>
<dbReference type="Pfam" id="PF14630">
    <property type="entry name" value="ORC5_C"/>
    <property type="match status" value="1"/>
</dbReference>
<evidence type="ECO:0000256" key="6">
    <source>
        <dbReference type="ARBA" id="ARBA00023242"/>
    </source>
</evidence>
<evidence type="ECO:0000256" key="4">
    <source>
        <dbReference type="ARBA" id="ARBA00022741"/>
    </source>
</evidence>
<evidence type="ECO:0000313" key="11">
    <source>
        <dbReference type="EMBL" id="SSX21509.1"/>
    </source>
</evidence>
<dbReference type="AlphaFoldDB" id="A0A336LXS6"/>
<gene>
    <name evidence="11" type="primary">CSON004745</name>
</gene>
<name>A0A336LXS6_CULSO</name>
<reference evidence="11" key="2">
    <citation type="submission" date="2018-07" db="EMBL/GenBank/DDBJ databases">
        <authorList>
            <person name="Quirk P.G."/>
            <person name="Krulwich T.A."/>
        </authorList>
    </citation>
    <scope>NUCLEOTIDE SEQUENCE</scope>
</reference>
<dbReference type="SUPFAM" id="SSF52540">
    <property type="entry name" value="P-loop containing nucleoside triphosphate hydrolases"/>
    <property type="match status" value="1"/>
</dbReference>
<evidence type="ECO:0000259" key="9">
    <source>
        <dbReference type="Pfam" id="PF21639"/>
    </source>
</evidence>
<evidence type="ECO:0000259" key="8">
    <source>
        <dbReference type="Pfam" id="PF14630"/>
    </source>
</evidence>
<dbReference type="PANTHER" id="PTHR12705:SF0">
    <property type="entry name" value="ORIGIN RECOGNITION COMPLEX SUBUNIT 5"/>
    <property type="match status" value="1"/>
</dbReference>
<organism evidence="11">
    <name type="scientific">Culicoides sonorensis</name>
    <name type="common">Biting midge</name>
    <dbReference type="NCBI Taxonomy" id="179676"/>
    <lineage>
        <taxon>Eukaryota</taxon>
        <taxon>Metazoa</taxon>
        <taxon>Ecdysozoa</taxon>
        <taxon>Arthropoda</taxon>
        <taxon>Hexapoda</taxon>
        <taxon>Insecta</taxon>
        <taxon>Pterygota</taxon>
        <taxon>Neoptera</taxon>
        <taxon>Endopterygota</taxon>
        <taxon>Diptera</taxon>
        <taxon>Nematocera</taxon>
        <taxon>Chironomoidea</taxon>
        <taxon>Ceratopogonidae</taxon>
        <taxon>Ceratopogoninae</taxon>
        <taxon>Culicoides</taxon>
        <taxon>Monoculicoides</taxon>
    </lineage>
</organism>
<comment type="subcellular location">
    <subcellularLocation>
        <location evidence="1">Nucleus</location>
    </subcellularLocation>
</comment>
<dbReference type="Gene3D" id="3.40.50.300">
    <property type="entry name" value="P-loop containing nucleotide triphosphate hydrolases"/>
    <property type="match status" value="1"/>
</dbReference>
<feature type="domain" description="Origin recognition complex subunit 5 C-terminal" evidence="8">
    <location>
        <begin position="289"/>
        <end position="424"/>
    </location>
</feature>
<dbReference type="PANTHER" id="PTHR12705">
    <property type="entry name" value="ORIGIN RECOGNITION COMPLEX SUBUNIT 5"/>
    <property type="match status" value="1"/>
</dbReference>
<dbReference type="Pfam" id="PF13191">
    <property type="entry name" value="AAA_16"/>
    <property type="match status" value="1"/>
</dbReference>
<dbReference type="InterPro" id="IPR027417">
    <property type="entry name" value="P-loop_NTPase"/>
</dbReference>
<dbReference type="VEuPathDB" id="VectorBase:CSON004745"/>
<dbReference type="GO" id="GO:0005664">
    <property type="term" value="C:nuclear origin of replication recognition complex"/>
    <property type="evidence" value="ECO:0007669"/>
    <property type="project" value="TreeGrafter"/>
</dbReference>
<keyword evidence="3" id="KW-0235">DNA replication</keyword>
<proteinExistence type="inferred from homology"/>
<keyword evidence="5" id="KW-0067">ATP-binding</keyword>
<comment type="similarity">
    <text evidence="2">Belongs to the ORC5 family.</text>
</comment>